<evidence type="ECO:0000313" key="3">
    <source>
        <dbReference type="Proteomes" id="UP000184510"/>
    </source>
</evidence>
<evidence type="ECO:0000313" key="2">
    <source>
        <dbReference type="EMBL" id="SHI84938.1"/>
    </source>
</evidence>
<dbReference type="STRING" id="1123071.SAMN02745181_1031"/>
<keyword evidence="3" id="KW-1185">Reference proteome</keyword>
<protein>
    <submittedName>
        <fullName evidence="2">Glycosyltransferase involved in cell wall bisynthesis</fullName>
    </submittedName>
</protein>
<feature type="domain" description="Glycosyl transferase family 1" evidence="1">
    <location>
        <begin position="178"/>
        <end position="250"/>
    </location>
</feature>
<dbReference type="InParanoid" id="A0A1M6EI43"/>
<dbReference type="PANTHER" id="PTHR12526">
    <property type="entry name" value="GLYCOSYLTRANSFERASE"/>
    <property type="match status" value="1"/>
</dbReference>
<reference evidence="2 3" key="1">
    <citation type="submission" date="2016-11" db="EMBL/GenBank/DDBJ databases">
        <authorList>
            <person name="Jaros S."/>
            <person name="Januszkiewicz K."/>
            <person name="Wedrychowicz H."/>
        </authorList>
    </citation>
    <scope>NUCLEOTIDE SEQUENCE [LARGE SCALE GENOMIC DNA]</scope>
    <source>
        <strain evidence="2 3">DSM 18772</strain>
    </source>
</reference>
<dbReference type="SUPFAM" id="SSF53756">
    <property type="entry name" value="UDP-Glycosyltransferase/glycogen phosphorylase"/>
    <property type="match status" value="1"/>
</dbReference>
<accession>A0A1M6EI43</accession>
<dbReference type="GO" id="GO:0016740">
    <property type="term" value="F:transferase activity"/>
    <property type="evidence" value="ECO:0007669"/>
    <property type="project" value="UniProtKB-KW"/>
</dbReference>
<sequence length="313" mass="36109">MHFNLIARTNGVGLDRDVMLVRDVLHSFGAKVTLSPARGIPAYHRWIPAPTKFHVNIFMERVFPRWLSSAKKNFLIPNQERYPLRQVRLLNGIDQVLCKTQHAKTIFDQLHAKTCFIGFTSEDRNLTKVAPNYRRFFHLAGRSTLKGTETLLSIWAKHPEWPQLTLVQHRQNAPEQVPDNVKLITKYLEDNELQMLQNKHGIHLCPSRSEGWGHYIAEAMSVSAVTVTTHAPPMNELVDNRRGVLVPFNHTEPRHLGTNYYADPRELEAAIANLIKSPEEKLTLIGEKARSWFDKNEESFRSNLKQWVKTLRV</sequence>
<dbReference type="OrthoDB" id="239791at2"/>
<evidence type="ECO:0000259" key="1">
    <source>
        <dbReference type="Pfam" id="PF00534"/>
    </source>
</evidence>
<dbReference type="InterPro" id="IPR001296">
    <property type="entry name" value="Glyco_trans_1"/>
</dbReference>
<keyword evidence="2" id="KW-0808">Transferase</keyword>
<dbReference type="AlphaFoldDB" id="A0A1M6EI43"/>
<dbReference type="Proteomes" id="UP000184510">
    <property type="component" value="Unassembled WGS sequence"/>
</dbReference>
<proteinExistence type="predicted"/>
<gene>
    <name evidence="2" type="ORF">SAMN02745181_1031</name>
</gene>
<dbReference type="Pfam" id="PF00534">
    <property type="entry name" value="Glycos_transf_1"/>
    <property type="match status" value="1"/>
</dbReference>
<organism evidence="2 3">
    <name type="scientific">Rubritalea squalenifaciens DSM 18772</name>
    <dbReference type="NCBI Taxonomy" id="1123071"/>
    <lineage>
        <taxon>Bacteria</taxon>
        <taxon>Pseudomonadati</taxon>
        <taxon>Verrucomicrobiota</taxon>
        <taxon>Verrucomicrobiia</taxon>
        <taxon>Verrucomicrobiales</taxon>
        <taxon>Rubritaleaceae</taxon>
        <taxon>Rubritalea</taxon>
    </lineage>
</organism>
<name>A0A1M6EI43_9BACT</name>
<dbReference type="Gene3D" id="3.40.50.2000">
    <property type="entry name" value="Glycogen Phosphorylase B"/>
    <property type="match status" value="1"/>
</dbReference>
<dbReference type="EMBL" id="FQYR01000002">
    <property type="protein sequence ID" value="SHI84938.1"/>
    <property type="molecule type" value="Genomic_DNA"/>
</dbReference>
<dbReference type="RefSeq" id="WP_143158394.1">
    <property type="nucleotide sequence ID" value="NZ_FQYR01000002.1"/>
</dbReference>